<gene>
    <name evidence="2" type="ORF">BSAL_54540</name>
</gene>
<accession>A0A0S4IQA6</accession>
<feature type="compositionally biased region" description="Basic and acidic residues" evidence="1">
    <location>
        <begin position="162"/>
        <end position="173"/>
    </location>
</feature>
<evidence type="ECO:0000256" key="1">
    <source>
        <dbReference type="SAM" id="MobiDB-lite"/>
    </source>
</evidence>
<dbReference type="VEuPathDB" id="TriTrypDB:BSAL_54540"/>
<sequence length="298" mass="31743">MSGESPVTSSSSGPAADVDQRIVSLVGKIQAKVPADKKLSAAVVVQLLTSKFQAQFPGVDFAQKTGIIEAEIKRLYSAAAVTAPSVATAPAAATATAPEAKKGKDESDDDDEEDDSDSDASEEVEESDEESDEELSSSGSDDDDEEAEETTAAAAVGADGEPALKKPRVDEHATPVGEDAEESAVAGMEASTRVPLMLAFTAKLSYRPRKQGEDESAQDYLTNYLIPFFESKQLNPNEFGKSAVKKYKLRKELNDLQADGGSLALDRTQRRGRGHFAVPPPQSETAAPRPVFMDEEEE</sequence>
<feature type="compositionally biased region" description="Low complexity" evidence="1">
    <location>
        <begin position="84"/>
        <end position="97"/>
    </location>
</feature>
<organism evidence="2 3">
    <name type="scientific">Bodo saltans</name>
    <name type="common">Flagellated protozoan</name>
    <dbReference type="NCBI Taxonomy" id="75058"/>
    <lineage>
        <taxon>Eukaryota</taxon>
        <taxon>Discoba</taxon>
        <taxon>Euglenozoa</taxon>
        <taxon>Kinetoplastea</taxon>
        <taxon>Metakinetoplastina</taxon>
        <taxon>Eubodonida</taxon>
        <taxon>Bodonidae</taxon>
        <taxon>Bodo</taxon>
    </lineage>
</organism>
<evidence type="ECO:0000313" key="2">
    <source>
        <dbReference type="EMBL" id="CUE72842.1"/>
    </source>
</evidence>
<keyword evidence="3" id="KW-1185">Reference proteome</keyword>
<name>A0A0S4IQA6_BODSA</name>
<feature type="compositionally biased region" description="Acidic residues" evidence="1">
    <location>
        <begin position="106"/>
        <end position="149"/>
    </location>
</feature>
<dbReference type="EMBL" id="CYKH01000140">
    <property type="protein sequence ID" value="CUE72842.1"/>
    <property type="molecule type" value="Genomic_DNA"/>
</dbReference>
<feature type="compositionally biased region" description="Low complexity" evidence="1">
    <location>
        <begin position="150"/>
        <end position="161"/>
    </location>
</feature>
<feature type="region of interest" description="Disordered" evidence="1">
    <location>
        <begin position="260"/>
        <end position="298"/>
    </location>
</feature>
<evidence type="ECO:0000313" key="3">
    <source>
        <dbReference type="Proteomes" id="UP000051952"/>
    </source>
</evidence>
<dbReference type="AlphaFoldDB" id="A0A0S4IQA6"/>
<dbReference type="OrthoDB" id="273245at2759"/>
<reference evidence="3" key="1">
    <citation type="submission" date="2015-09" db="EMBL/GenBank/DDBJ databases">
        <authorList>
            <consortium name="Pathogen Informatics"/>
        </authorList>
    </citation>
    <scope>NUCLEOTIDE SEQUENCE [LARGE SCALE GENOMIC DNA]</scope>
    <source>
        <strain evidence="3">Lake Konstanz</strain>
    </source>
</reference>
<dbReference type="Proteomes" id="UP000051952">
    <property type="component" value="Unassembled WGS sequence"/>
</dbReference>
<protein>
    <submittedName>
        <fullName evidence="2">Uncharacterized protein</fullName>
    </submittedName>
</protein>
<proteinExistence type="predicted"/>
<dbReference type="OMA" id="RCKAMAE"/>
<feature type="region of interest" description="Disordered" evidence="1">
    <location>
        <begin position="84"/>
        <end position="192"/>
    </location>
</feature>